<keyword evidence="5 6" id="KW-0460">Magnesium</keyword>
<feature type="site" description="Important for catalytic activity; stabilizes the transition state when the phosphoryl donor is PPi" evidence="6">
    <location>
        <position position="134"/>
    </location>
</feature>
<sequence>MEGNLLVAHGGGPTAVINSSLYGVITEAKKHAQIKGIYGARYGIEGVLKEEFIDLGREPQENIDLLPYTPASATGSCRRKLNDKDYPVLLEIFKKYNIRYFFYNGGNDSMDTCNKVALLARESGYDMKVIGIPKTIDNDLEFTDHCPGFGSAARYAAISAMELAKEVEALPIHVIVLEIMGRNAGWLAAATALAKTNTEAGPQLIYLPERPFNEEEFLEDVRMWHSKTKGVLVVASEGLVDANGVSIADTGLVDGFGHKVPGGVAQALSDKIINRLGIKSRAEKPGLLGRASIPMQSGIDREEAIGAGAFAVKSAVEGKTGFMAAIRRTSSKPYSYEFELVPLEKVANAERKFPLEWINERGNGIRKEFIDYCMPLIGAPLPQYAALSKISVPKL</sequence>
<dbReference type="EC" id="2.7.1.90" evidence="6"/>
<keyword evidence="6" id="KW-0963">Cytoplasm</keyword>
<dbReference type="PIRSF" id="PIRSF036483">
    <property type="entry name" value="PFK_XF0274"/>
    <property type="match status" value="1"/>
</dbReference>
<dbReference type="Proteomes" id="UP000014155">
    <property type="component" value="Unassembled WGS sequence"/>
</dbReference>
<dbReference type="InterPro" id="IPR035966">
    <property type="entry name" value="PKF_sf"/>
</dbReference>
<dbReference type="SUPFAM" id="SSF53784">
    <property type="entry name" value="Phosphofructokinase"/>
    <property type="match status" value="1"/>
</dbReference>
<evidence type="ECO:0000256" key="1">
    <source>
        <dbReference type="ARBA" id="ARBA00001946"/>
    </source>
</evidence>
<evidence type="ECO:0000313" key="9">
    <source>
        <dbReference type="Proteomes" id="UP000014155"/>
    </source>
</evidence>
<dbReference type="PATRIC" id="fig|1195236.3.peg.5513"/>
<comment type="pathway">
    <text evidence="6">Carbohydrate degradation; glycolysis; D-glyceraldehyde 3-phosphate and glycerone phosphate from D-glucose: step 3/4.</text>
</comment>
<dbReference type="InterPro" id="IPR022953">
    <property type="entry name" value="ATP_PFK"/>
</dbReference>
<feature type="binding site" evidence="6">
    <location>
        <position position="107"/>
    </location>
    <ligand>
        <name>Mg(2+)</name>
        <dbReference type="ChEBI" id="CHEBI:18420"/>
        <note>catalytic</note>
    </ligand>
</feature>
<dbReference type="GO" id="GO:0047334">
    <property type="term" value="F:diphosphate-fructose-6-phosphate 1-phosphotransferase activity"/>
    <property type="evidence" value="ECO:0007669"/>
    <property type="project" value="UniProtKB-EC"/>
</dbReference>
<dbReference type="eggNOG" id="COG0205">
    <property type="taxonomic scope" value="Bacteria"/>
</dbReference>
<evidence type="ECO:0000256" key="4">
    <source>
        <dbReference type="ARBA" id="ARBA00022777"/>
    </source>
</evidence>
<feature type="site" description="Important for catalytic activity and substrate specificity; stabilizes the transition state when the phosphoryl donor is PPi; prevents ATP from binding by mimicking the alpha-phosphate group of ATP" evidence="6">
    <location>
        <position position="108"/>
    </location>
</feature>
<dbReference type="HAMAP" id="MF_01978">
    <property type="entry name" value="Phosphofructokinase_II_B2"/>
    <property type="match status" value="1"/>
</dbReference>
<dbReference type="NCBIfam" id="NF010675">
    <property type="entry name" value="PRK14072.1"/>
    <property type="match status" value="1"/>
</dbReference>
<comment type="caution">
    <text evidence="6">Lacks conserved residue(s) required for the propagation of feature annotation.</text>
</comment>
<evidence type="ECO:0000256" key="2">
    <source>
        <dbReference type="ARBA" id="ARBA00022679"/>
    </source>
</evidence>
<comment type="function">
    <text evidence="6">Catalyzes the phosphorylation of D-fructose 6-phosphate, the first committing step of glycolysis. Uses inorganic phosphate (PPi) as phosphoryl donor instead of ATP like common ATP-dependent phosphofructokinases (ATP-PFKs), which renders the reaction reversible, and can thus function both in glycolysis and gluconeogenesis. Consistently, PPi-PFK can replace the enzymes of both the forward (ATP-PFK) and reverse (fructose-bisphosphatase (FBPase)) reactions.</text>
</comment>
<organism evidence="8 9">
    <name type="scientific">Ruminiclostridium cellobioparum subsp. termitidis CT1112</name>
    <dbReference type="NCBI Taxonomy" id="1195236"/>
    <lineage>
        <taxon>Bacteria</taxon>
        <taxon>Bacillati</taxon>
        <taxon>Bacillota</taxon>
        <taxon>Clostridia</taxon>
        <taxon>Eubacteriales</taxon>
        <taxon>Oscillospiraceae</taxon>
        <taxon>Ruminiclostridium</taxon>
    </lineage>
</organism>
<evidence type="ECO:0000256" key="5">
    <source>
        <dbReference type="ARBA" id="ARBA00022842"/>
    </source>
</evidence>
<feature type="domain" description="Phosphofructokinase" evidence="7">
    <location>
        <begin position="5"/>
        <end position="313"/>
    </location>
</feature>
<evidence type="ECO:0000313" key="8">
    <source>
        <dbReference type="EMBL" id="EMS69026.1"/>
    </source>
</evidence>
<keyword evidence="9" id="KW-1185">Reference proteome</keyword>
<dbReference type="Gene3D" id="3.40.50.460">
    <property type="entry name" value="Phosphofructokinase domain"/>
    <property type="match status" value="1"/>
</dbReference>
<protein>
    <recommendedName>
        <fullName evidence="6">Pyrophosphate--fructose 6-phosphate 1-phosphotransferase</fullName>
        <ecNumber evidence="6">2.7.1.90</ecNumber>
    </recommendedName>
    <alternativeName>
        <fullName evidence="6">6-phosphofructokinase, pyrophosphate dependent</fullName>
    </alternativeName>
    <alternativeName>
        <fullName evidence="6">PPi-dependent phosphofructokinase</fullName>
        <shortName evidence="6">PPi-PFK</shortName>
    </alternativeName>
    <alternativeName>
        <fullName evidence="6">Pyrophosphate-dependent 6-phosphofructose-1-kinase</fullName>
    </alternativeName>
</protein>
<dbReference type="GO" id="GO:0003872">
    <property type="term" value="F:6-phosphofructokinase activity"/>
    <property type="evidence" value="ECO:0007669"/>
    <property type="project" value="UniProtKB-UniRule"/>
</dbReference>
<feature type="binding site" evidence="6">
    <location>
        <position position="12"/>
    </location>
    <ligand>
        <name>diphosphate</name>
        <dbReference type="ChEBI" id="CHEBI:33019"/>
    </ligand>
</feature>
<dbReference type="GO" id="GO:0005737">
    <property type="term" value="C:cytoplasm"/>
    <property type="evidence" value="ECO:0007669"/>
    <property type="project" value="UniProtKB-SubCell"/>
</dbReference>
<dbReference type="PRINTS" id="PR00476">
    <property type="entry name" value="PHFRCTKINASE"/>
</dbReference>
<comment type="catalytic activity">
    <reaction evidence="6">
        <text>beta-D-fructose 6-phosphate + diphosphate = beta-D-fructose 1,6-bisphosphate + phosphate + H(+)</text>
        <dbReference type="Rhea" id="RHEA:13613"/>
        <dbReference type="ChEBI" id="CHEBI:15378"/>
        <dbReference type="ChEBI" id="CHEBI:32966"/>
        <dbReference type="ChEBI" id="CHEBI:33019"/>
        <dbReference type="ChEBI" id="CHEBI:43474"/>
        <dbReference type="ChEBI" id="CHEBI:57634"/>
        <dbReference type="EC" id="2.7.1.90"/>
    </reaction>
</comment>
<dbReference type="Pfam" id="PF00365">
    <property type="entry name" value="PFK"/>
    <property type="match status" value="1"/>
</dbReference>
<keyword evidence="4 6" id="KW-0418">Kinase</keyword>
<keyword evidence="2 6" id="KW-0808">Transferase</keyword>
<reference evidence="8 9" key="1">
    <citation type="journal article" date="2013" name="Genome Announc.">
        <title>Draft Genome Sequence of the Cellulolytic, Mesophilic, Anaerobic Bacterium Clostridium termitidis Strain CT1112 (DSM 5398).</title>
        <authorList>
            <person name="Lal S."/>
            <person name="Ramachandran U."/>
            <person name="Zhang X."/>
            <person name="Munir R."/>
            <person name="Sparling R."/>
            <person name="Levin D.B."/>
        </authorList>
    </citation>
    <scope>NUCLEOTIDE SEQUENCE [LARGE SCALE GENOMIC DNA]</scope>
    <source>
        <strain evidence="8 9">CT1112</strain>
    </source>
</reference>
<feature type="binding site" evidence="6">
    <location>
        <begin position="180"/>
        <end position="182"/>
    </location>
    <ligand>
        <name>substrate</name>
    </ligand>
</feature>
<keyword evidence="6" id="KW-0324">Glycolysis</keyword>
<accession>S0FGW6</accession>
<dbReference type="GO" id="GO:0006002">
    <property type="term" value="P:fructose 6-phosphate metabolic process"/>
    <property type="evidence" value="ECO:0007669"/>
    <property type="project" value="InterPro"/>
</dbReference>
<comment type="similarity">
    <text evidence="6">Belongs to the phosphofructokinase type A (PFKA) family. PPi-dependent PFK group II subfamily. Clade 'B2' sub-subfamily.</text>
</comment>
<comment type="cofactor">
    <cofactor evidence="1 6">
        <name>Mg(2+)</name>
        <dbReference type="ChEBI" id="CHEBI:18420"/>
    </cofactor>
</comment>
<comment type="subcellular location">
    <subcellularLocation>
        <location evidence="6">Cytoplasm</location>
    </subcellularLocation>
</comment>
<feature type="binding site" evidence="6">
    <location>
        <begin position="135"/>
        <end position="137"/>
    </location>
    <ligand>
        <name>substrate</name>
    </ligand>
</feature>
<comment type="activity regulation">
    <text evidence="6">Non-allosteric.</text>
</comment>
<dbReference type="GO" id="GO:0046872">
    <property type="term" value="F:metal ion binding"/>
    <property type="evidence" value="ECO:0007669"/>
    <property type="project" value="UniProtKB-KW"/>
</dbReference>
<dbReference type="AlphaFoldDB" id="S0FGW6"/>
<dbReference type="EMBL" id="AORV01000078">
    <property type="protein sequence ID" value="EMS69026.1"/>
    <property type="molecule type" value="Genomic_DNA"/>
</dbReference>
<dbReference type="InterPro" id="IPR011404">
    <property type="entry name" value="PPi-PFK"/>
</dbReference>
<dbReference type="STRING" id="1195236.CTER_5379"/>
<dbReference type="InterPro" id="IPR050929">
    <property type="entry name" value="PFKA"/>
</dbReference>
<evidence type="ECO:0000256" key="6">
    <source>
        <dbReference type="HAMAP-Rule" id="MF_01978"/>
    </source>
</evidence>
<feature type="active site" description="Proton acceptor" evidence="6">
    <location>
        <position position="137"/>
    </location>
</feature>
<dbReference type="InterPro" id="IPR000023">
    <property type="entry name" value="Phosphofructokinase_dom"/>
</dbReference>
<evidence type="ECO:0000259" key="7">
    <source>
        <dbReference type="Pfam" id="PF00365"/>
    </source>
</evidence>
<dbReference type="UniPathway" id="UPA00109">
    <property type="reaction ID" value="UER00182"/>
</dbReference>
<dbReference type="PANTHER" id="PTHR45770">
    <property type="entry name" value="ATP-DEPENDENT 6-PHOSPHOFRUCTOKINASE 1"/>
    <property type="match status" value="1"/>
</dbReference>
<proteinExistence type="inferred from homology"/>
<comment type="subunit">
    <text evidence="6">Homodimer.</text>
</comment>
<evidence type="ECO:0000256" key="3">
    <source>
        <dbReference type="ARBA" id="ARBA00022723"/>
    </source>
</evidence>
<dbReference type="Gene3D" id="3.40.50.450">
    <property type="match status" value="1"/>
</dbReference>
<feature type="binding site" evidence="6">
    <location>
        <position position="237"/>
    </location>
    <ligand>
        <name>substrate</name>
    </ligand>
</feature>
<gene>
    <name evidence="6" type="primary">pfp</name>
    <name evidence="8" type="ORF">CTER_5379</name>
</gene>
<keyword evidence="3 6" id="KW-0479">Metal-binding</keyword>
<dbReference type="RefSeq" id="WP_004631170.1">
    <property type="nucleotide sequence ID" value="NZ_AORV01000078.1"/>
</dbReference>
<name>S0FGW6_RUMCE</name>
<comment type="caution">
    <text evidence="8">The sequence shown here is derived from an EMBL/GenBank/DDBJ whole genome shotgun (WGS) entry which is preliminary data.</text>
</comment>